<name>A0A399FCA3_9DEIN</name>
<dbReference type="RefSeq" id="WP_119355752.1">
    <property type="nucleotide sequence ID" value="NZ_BJXM01000004.1"/>
</dbReference>
<proteinExistence type="predicted"/>
<evidence type="ECO:0008006" key="3">
    <source>
        <dbReference type="Google" id="ProtNLM"/>
    </source>
</evidence>
<comment type="caution">
    <text evidence="1">The sequence shown here is derived from an EMBL/GenBank/DDBJ whole genome shotgun (WGS) entry which is preliminary data.</text>
</comment>
<evidence type="ECO:0000313" key="1">
    <source>
        <dbReference type="EMBL" id="RIH93868.1"/>
    </source>
</evidence>
<dbReference type="OrthoDB" id="9104842at2"/>
<sequence length="171" mass="18942">MGRVWLIALLVVLGFSVLLFLSLRPPGAGARPAGSSHPKMGLDLPDPRLTPGDVLTRSKNEICRPGYARSVRDVPQAVKNQVYRLYGISSHAPGEYEVDHLISLQLGGSNSVKNLWPQSYKTQPYNAHVKDRLENKLHTLMCSGQISVQEAQQAIAQNWIEAYRKYVGPLP</sequence>
<dbReference type="EMBL" id="QWLB01000002">
    <property type="protein sequence ID" value="RIH93868.1"/>
    <property type="molecule type" value="Genomic_DNA"/>
</dbReference>
<accession>A0A399FCA3</accession>
<dbReference type="AlphaFoldDB" id="A0A399FCA3"/>
<evidence type="ECO:0000313" key="2">
    <source>
        <dbReference type="Proteomes" id="UP000266178"/>
    </source>
</evidence>
<organism evidence="1 2">
    <name type="scientific">Meiothermus granaticius NBRC 107808</name>
    <dbReference type="NCBI Taxonomy" id="1227551"/>
    <lineage>
        <taxon>Bacteria</taxon>
        <taxon>Thermotogati</taxon>
        <taxon>Deinococcota</taxon>
        <taxon>Deinococci</taxon>
        <taxon>Thermales</taxon>
        <taxon>Thermaceae</taxon>
        <taxon>Meiothermus</taxon>
    </lineage>
</organism>
<reference evidence="1 2" key="1">
    <citation type="submission" date="2018-08" db="EMBL/GenBank/DDBJ databases">
        <title>Meiothermus granaticius genome AF-68 sequencing project.</title>
        <authorList>
            <person name="Da Costa M.S."/>
            <person name="Albuquerque L."/>
            <person name="Raposo P."/>
            <person name="Froufe H.J.C."/>
            <person name="Barroso C.S."/>
            <person name="Egas C."/>
        </authorList>
    </citation>
    <scope>NUCLEOTIDE SEQUENCE [LARGE SCALE GENOMIC DNA]</scope>
    <source>
        <strain evidence="1 2">AF-68</strain>
    </source>
</reference>
<gene>
    <name evidence="1" type="ORF">Mgrana_00217</name>
</gene>
<dbReference type="Proteomes" id="UP000266178">
    <property type="component" value="Unassembled WGS sequence"/>
</dbReference>
<protein>
    <recommendedName>
        <fullName evidence="3">HNH endonuclease</fullName>
    </recommendedName>
</protein>
<keyword evidence="2" id="KW-1185">Reference proteome</keyword>